<gene>
    <name evidence="1" type="ORF">GV64_11220</name>
</gene>
<dbReference type="InterPro" id="IPR038500">
    <property type="entry name" value="Antitermination_sf"/>
</dbReference>
<proteinExistence type="predicted"/>
<evidence type="ECO:0000313" key="1">
    <source>
        <dbReference type="EMBL" id="KEI71236.1"/>
    </source>
</evidence>
<name>A0A081KAR0_9GAMM</name>
<evidence type="ECO:0008006" key="3">
    <source>
        <dbReference type="Google" id="ProtNLM"/>
    </source>
</evidence>
<organism evidence="1 2">
    <name type="scientific">Endozoicomonas elysicola</name>
    <dbReference type="NCBI Taxonomy" id="305900"/>
    <lineage>
        <taxon>Bacteria</taxon>
        <taxon>Pseudomonadati</taxon>
        <taxon>Pseudomonadota</taxon>
        <taxon>Gammaproteobacteria</taxon>
        <taxon>Oceanospirillales</taxon>
        <taxon>Endozoicomonadaceae</taxon>
        <taxon>Endozoicomonas</taxon>
    </lineage>
</organism>
<accession>A0A081KAR0</accession>
<sequence>MHPAQFLLLLNLKSPSLTRQSASHNCWQWQDVAAALSMGQLSPLAIELGRAKYCEDEDSCQNLLRQMQAVVQKQARQHRWRAHKTLLPQLAKLAVYEMLSAQLCKSCRGRGVTRRGITCTDCKGQGRQPLKAAQRYHFAGIDKRNWERRWHDRYEVVYGCLCEAESQLLSHLSWQLNDGSTAK</sequence>
<evidence type="ECO:0000313" key="2">
    <source>
        <dbReference type="Proteomes" id="UP000027997"/>
    </source>
</evidence>
<dbReference type="EMBL" id="JOJP01000001">
    <property type="protein sequence ID" value="KEI71236.1"/>
    <property type="molecule type" value="Genomic_DNA"/>
</dbReference>
<dbReference type="AlphaFoldDB" id="A0A081KAR0"/>
<dbReference type="STRING" id="305900.GV64_11220"/>
<dbReference type="Gene3D" id="1.10.274.110">
    <property type="match status" value="1"/>
</dbReference>
<comment type="caution">
    <text evidence="1">The sequence shown here is derived from an EMBL/GenBank/DDBJ whole genome shotgun (WGS) entry which is preliminary data.</text>
</comment>
<dbReference type="Proteomes" id="UP000027997">
    <property type="component" value="Unassembled WGS sequence"/>
</dbReference>
<reference evidence="1 2" key="1">
    <citation type="submission" date="2014-06" db="EMBL/GenBank/DDBJ databases">
        <title>Whole Genome Sequences of Three Symbiotic Endozoicomonas Bacteria.</title>
        <authorList>
            <person name="Neave M.J."/>
            <person name="Apprill A."/>
            <person name="Voolstra C.R."/>
        </authorList>
    </citation>
    <scope>NUCLEOTIDE SEQUENCE [LARGE SCALE GENOMIC DNA]</scope>
    <source>
        <strain evidence="1 2">DSM 22380</strain>
    </source>
</reference>
<protein>
    <recommendedName>
        <fullName evidence="3">Antitermination protein</fullName>
    </recommendedName>
</protein>
<dbReference type="RefSeq" id="WP_020582805.1">
    <property type="nucleotide sequence ID" value="NZ_JOJP01000001.1"/>
</dbReference>
<keyword evidence="2" id="KW-1185">Reference proteome</keyword>